<evidence type="ECO:0000256" key="1">
    <source>
        <dbReference type="SAM" id="Phobius"/>
    </source>
</evidence>
<accession>A0A8S1H7T1</accession>
<dbReference type="Proteomes" id="UP000835052">
    <property type="component" value="Unassembled WGS sequence"/>
</dbReference>
<dbReference type="OrthoDB" id="5811086at2759"/>
<feature type="transmembrane region" description="Helical" evidence="1">
    <location>
        <begin position="82"/>
        <end position="105"/>
    </location>
</feature>
<feature type="transmembrane region" description="Helical" evidence="1">
    <location>
        <begin position="24"/>
        <end position="44"/>
    </location>
</feature>
<evidence type="ECO:0000313" key="3">
    <source>
        <dbReference type="Proteomes" id="UP000835052"/>
    </source>
</evidence>
<comment type="caution">
    <text evidence="2">The sequence shown here is derived from an EMBL/GenBank/DDBJ whole genome shotgun (WGS) entry which is preliminary data.</text>
</comment>
<reference evidence="2" key="1">
    <citation type="submission" date="2020-10" db="EMBL/GenBank/DDBJ databases">
        <authorList>
            <person name="Kikuchi T."/>
        </authorList>
    </citation>
    <scope>NUCLEOTIDE SEQUENCE</scope>
    <source>
        <strain evidence="2">NKZ352</strain>
    </source>
</reference>
<proteinExistence type="predicted"/>
<feature type="transmembrane region" description="Helical" evidence="1">
    <location>
        <begin position="56"/>
        <end position="75"/>
    </location>
</feature>
<feature type="transmembrane region" description="Helical" evidence="1">
    <location>
        <begin position="140"/>
        <end position="162"/>
    </location>
</feature>
<protein>
    <submittedName>
        <fullName evidence="2">Uncharacterized protein</fullName>
    </submittedName>
</protein>
<keyword evidence="1" id="KW-1133">Transmembrane helix</keyword>
<organism evidence="2 3">
    <name type="scientific">Caenorhabditis auriculariae</name>
    <dbReference type="NCBI Taxonomy" id="2777116"/>
    <lineage>
        <taxon>Eukaryota</taxon>
        <taxon>Metazoa</taxon>
        <taxon>Ecdysozoa</taxon>
        <taxon>Nematoda</taxon>
        <taxon>Chromadorea</taxon>
        <taxon>Rhabditida</taxon>
        <taxon>Rhabditina</taxon>
        <taxon>Rhabditomorpha</taxon>
        <taxon>Rhabditoidea</taxon>
        <taxon>Rhabditidae</taxon>
        <taxon>Peloderinae</taxon>
        <taxon>Caenorhabditis</taxon>
    </lineage>
</organism>
<keyword evidence="1" id="KW-0812">Transmembrane</keyword>
<sequence length="203" mass="23186">MFFGLDQWLTESSSRCNINMKKSVLCAVSFVLLLALGIMEFFFIDHFRLVTPSTGHAILFLVELICFLVFIHALFSEKSTLFLPFAIAELVRSIAISCLVIYYIVRMFMDGGKEYERPVINVPGLVYDSEHRSLRAAGKLLGHITFTLVGHCLLLSIAYRCYQLYSRHARHSLSTEVYRTSHPMHSVIVLEQPIEQAMYGKKV</sequence>
<name>A0A8S1H7T1_9PELO</name>
<dbReference type="AlphaFoldDB" id="A0A8S1H7T1"/>
<keyword evidence="1" id="KW-0472">Membrane</keyword>
<gene>
    <name evidence="2" type="ORF">CAUJ_LOCUS5219</name>
</gene>
<evidence type="ECO:0000313" key="2">
    <source>
        <dbReference type="EMBL" id="CAD6189300.1"/>
    </source>
</evidence>
<keyword evidence="3" id="KW-1185">Reference proteome</keyword>
<dbReference type="EMBL" id="CAJGYM010000010">
    <property type="protein sequence ID" value="CAD6189300.1"/>
    <property type="molecule type" value="Genomic_DNA"/>
</dbReference>